<keyword evidence="1" id="KW-0479">Metal-binding</keyword>
<sequence>MVKYQSANIIEFEKLAEKLARGAGVIIKEHFGRKVGIEFKNGKKADPVTEVDFKCQLFISNEIKKYYPDHEFIGEETDKTNDKSYGGSKYVWVVDPLDGTLNFTSNFPLFSSSVALLYDGEPIVGAIHLPWPYNEDGIVVHAS</sequence>
<dbReference type="PRINTS" id="PR00377">
    <property type="entry name" value="IMPHPHTASES"/>
</dbReference>
<evidence type="ECO:0000313" key="4">
    <source>
        <dbReference type="EMBL" id="SVB19725.1"/>
    </source>
</evidence>
<dbReference type="InterPro" id="IPR000760">
    <property type="entry name" value="Inositol_monophosphatase-like"/>
</dbReference>
<dbReference type="GO" id="GO:0006020">
    <property type="term" value="P:inositol metabolic process"/>
    <property type="evidence" value="ECO:0007669"/>
    <property type="project" value="TreeGrafter"/>
</dbReference>
<evidence type="ECO:0000256" key="3">
    <source>
        <dbReference type="ARBA" id="ARBA00022842"/>
    </source>
</evidence>
<evidence type="ECO:0000256" key="1">
    <source>
        <dbReference type="ARBA" id="ARBA00022723"/>
    </source>
</evidence>
<dbReference type="AlphaFoldDB" id="A0A382C0W0"/>
<dbReference type="SUPFAM" id="SSF56655">
    <property type="entry name" value="Carbohydrate phosphatase"/>
    <property type="match status" value="1"/>
</dbReference>
<dbReference type="GO" id="GO:0046872">
    <property type="term" value="F:metal ion binding"/>
    <property type="evidence" value="ECO:0007669"/>
    <property type="project" value="UniProtKB-KW"/>
</dbReference>
<dbReference type="PROSITE" id="PS00629">
    <property type="entry name" value="IMP_1"/>
    <property type="match status" value="1"/>
</dbReference>
<dbReference type="PANTHER" id="PTHR20854:SF4">
    <property type="entry name" value="INOSITOL-1-MONOPHOSPHATASE-RELATED"/>
    <property type="match status" value="1"/>
</dbReference>
<dbReference type="Gene3D" id="3.30.540.10">
    <property type="entry name" value="Fructose-1,6-Bisphosphatase, subunit A, domain 1"/>
    <property type="match status" value="1"/>
</dbReference>
<organism evidence="4">
    <name type="scientific">marine metagenome</name>
    <dbReference type="NCBI Taxonomy" id="408172"/>
    <lineage>
        <taxon>unclassified sequences</taxon>
        <taxon>metagenomes</taxon>
        <taxon>ecological metagenomes</taxon>
    </lineage>
</organism>
<name>A0A382C0W0_9ZZZZ</name>
<evidence type="ECO:0008006" key="5">
    <source>
        <dbReference type="Google" id="ProtNLM"/>
    </source>
</evidence>
<dbReference type="GO" id="GO:0008934">
    <property type="term" value="F:inositol monophosphate 1-phosphatase activity"/>
    <property type="evidence" value="ECO:0007669"/>
    <property type="project" value="TreeGrafter"/>
</dbReference>
<dbReference type="EMBL" id="UINC01032296">
    <property type="protein sequence ID" value="SVB19725.1"/>
    <property type="molecule type" value="Genomic_DNA"/>
</dbReference>
<dbReference type="PANTHER" id="PTHR20854">
    <property type="entry name" value="INOSITOL MONOPHOSPHATASE"/>
    <property type="match status" value="1"/>
</dbReference>
<feature type="non-terminal residue" evidence="4">
    <location>
        <position position="143"/>
    </location>
</feature>
<dbReference type="GO" id="GO:0007165">
    <property type="term" value="P:signal transduction"/>
    <property type="evidence" value="ECO:0007669"/>
    <property type="project" value="TreeGrafter"/>
</dbReference>
<dbReference type="InterPro" id="IPR020583">
    <property type="entry name" value="Inositol_monoP_metal-BS"/>
</dbReference>
<reference evidence="4" key="1">
    <citation type="submission" date="2018-05" db="EMBL/GenBank/DDBJ databases">
        <authorList>
            <person name="Lanie J.A."/>
            <person name="Ng W.-L."/>
            <person name="Kazmierczak K.M."/>
            <person name="Andrzejewski T.M."/>
            <person name="Davidsen T.M."/>
            <person name="Wayne K.J."/>
            <person name="Tettelin H."/>
            <person name="Glass J.I."/>
            <person name="Rusch D."/>
            <person name="Podicherti R."/>
            <person name="Tsui H.-C.T."/>
            <person name="Winkler M.E."/>
        </authorList>
    </citation>
    <scope>NUCLEOTIDE SEQUENCE</scope>
</reference>
<proteinExistence type="predicted"/>
<gene>
    <name evidence="4" type="ORF">METZ01_LOCUS172579</name>
</gene>
<accession>A0A382C0W0</accession>
<dbReference type="Pfam" id="PF00459">
    <property type="entry name" value="Inositol_P"/>
    <property type="match status" value="1"/>
</dbReference>
<keyword evidence="2" id="KW-0378">Hydrolase</keyword>
<protein>
    <recommendedName>
        <fullName evidence="5">Inositol monophosphatase</fullName>
    </recommendedName>
</protein>
<keyword evidence="3" id="KW-0460">Magnesium</keyword>
<evidence type="ECO:0000256" key="2">
    <source>
        <dbReference type="ARBA" id="ARBA00022801"/>
    </source>
</evidence>